<name>A0A484ICE6_9ARCH</name>
<protein>
    <recommendedName>
        <fullName evidence="4">Exo-alpha-sialidase</fullName>
    </recommendedName>
</protein>
<keyword evidence="1" id="KW-0472">Membrane</keyword>
<proteinExistence type="predicted"/>
<dbReference type="CDD" id="cd15482">
    <property type="entry name" value="Sialidase_non-viral"/>
    <property type="match status" value="1"/>
</dbReference>
<dbReference type="RefSeq" id="WP_134484667.1">
    <property type="nucleotide sequence ID" value="NZ_LR216287.1"/>
</dbReference>
<evidence type="ECO:0000256" key="1">
    <source>
        <dbReference type="SAM" id="Phobius"/>
    </source>
</evidence>
<dbReference type="KEGG" id="nfn:NFRAN_2152"/>
<dbReference type="Proteomes" id="UP000294299">
    <property type="component" value="Chromosome NFRAN"/>
</dbReference>
<evidence type="ECO:0000313" key="2">
    <source>
        <dbReference type="EMBL" id="VFJ14474.1"/>
    </source>
</evidence>
<keyword evidence="1" id="KW-0812">Transmembrane</keyword>
<accession>A0A484ICE6</accession>
<dbReference type="SUPFAM" id="SSF50939">
    <property type="entry name" value="Sialidases"/>
    <property type="match status" value="1"/>
</dbReference>
<gene>
    <name evidence="2" type="ORF">NFRAN_2152</name>
</gene>
<reference evidence="2 3" key="1">
    <citation type="submission" date="2019-02" db="EMBL/GenBank/DDBJ databases">
        <authorList>
            <person name="Lehtovirta-Morley E L."/>
        </authorList>
    </citation>
    <scope>NUCLEOTIDE SEQUENCE [LARGE SCALE GENOMIC DNA]</scope>
    <source>
        <strain evidence="2">NFRAN1</strain>
    </source>
</reference>
<evidence type="ECO:0000313" key="3">
    <source>
        <dbReference type="Proteomes" id="UP000294299"/>
    </source>
</evidence>
<keyword evidence="1" id="KW-1133">Transmembrane helix</keyword>
<dbReference type="InterPro" id="IPR036278">
    <property type="entry name" value="Sialidase_sf"/>
</dbReference>
<organism evidence="2 3">
    <name type="scientific">Candidatus Nitrosocosmicus franklandianus</name>
    <dbReference type="NCBI Taxonomy" id="1798806"/>
    <lineage>
        <taxon>Archaea</taxon>
        <taxon>Nitrososphaerota</taxon>
        <taxon>Nitrososphaeria</taxon>
        <taxon>Nitrososphaerales</taxon>
        <taxon>Nitrososphaeraceae</taxon>
        <taxon>Candidatus Nitrosocosmicus</taxon>
    </lineage>
</organism>
<keyword evidence="3" id="KW-1185">Reference proteome</keyword>
<dbReference type="AlphaFoldDB" id="A0A484ICE6"/>
<sequence length="259" mass="28636">MVFAHGLLRLIYFLIHLVLVIGINVILIVTYERRIYTQDFSNGSSSTFNRESIIQMMENNLTSIVSGIDFKVLNNVTDPSITISPVDDTIYLSYAITENNETNIYLEISKDNGTTFSNPVRVNDKIGDATMNAWTSTKIGLRPNNEVNVLWHAIDDSNKDFAYGTSSLRFAKSTDGGQTFSFVTSPGNNTVTEKAFFDLAVSKNNSVYISYLDSLSNVTDFSISYPSEVKLLRSSDGGNSFENPVTIDKTACDCCKTAA</sequence>
<feature type="transmembrane region" description="Helical" evidence="1">
    <location>
        <begin position="6"/>
        <end position="31"/>
    </location>
</feature>
<evidence type="ECO:0008006" key="4">
    <source>
        <dbReference type="Google" id="ProtNLM"/>
    </source>
</evidence>
<dbReference type="GeneID" id="39421403"/>
<dbReference type="EMBL" id="LR216287">
    <property type="protein sequence ID" value="VFJ14474.1"/>
    <property type="molecule type" value="Genomic_DNA"/>
</dbReference>
<dbReference type="Gene3D" id="2.120.10.10">
    <property type="match status" value="1"/>
</dbReference>